<protein>
    <submittedName>
        <fullName evidence="8">DNA-binding response regulator</fullName>
    </submittedName>
</protein>
<keyword evidence="3 8" id="KW-0238">DNA-binding</keyword>
<comment type="caution">
    <text evidence="8">The sequence shown here is derived from an EMBL/GenBank/DDBJ whole genome shotgun (WGS) entry which is preliminary data.</text>
</comment>
<evidence type="ECO:0000256" key="2">
    <source>
        <dbReference type="ARBA" id="ARBA00023015"/>
    </source>
</evidence>
<dbReference type="EMBL" id="BAVZ01000001">
    <property type="protein sequence ID" value="GAF06233.1"/>
    <property type="molecule type" value="Genomic_DNA"/>
</dbReference>
<keyword evidence="2" id="KW-0805">Transcription regulation</keyword>
<dbReference type="InterPro" id="IPR011006">
    <property type="entry name" value="CheY-like_superfamily"/>
</dbReference>
<name>W7YFE5_9BACL</name>
<dbReference type="CDD" id="cd17535">
    <property type="entry name" value="REC_NarL-like"/>
    <property type="match status" value="1"/>
</dbReference>
<dbReference type="GO" id="GO:0000160">
    <property type="term" value="P:phosphorelay signal transduction system"/>
    <property type="evidence" value="ECO:0007669"/>
    <property type="project" value="InterPro"/>
</dbReference>
<dbReference type="PROSITE" id="PS50110">
    <property type="entry name" value="RESPONSE_REGULATORY"/>
    <property type="match status" value="1"/>
</dbReference>
<keyword evidence="9" id="KW-1185">Reference proteome</keyword>
<keyword evidence="1 5" id="KW-0597">Phosphoprotein</keyword>
<dbReference type="Pfam" id="PF00072">
    <property type="entry name" value="Response_reg"/>
    <property type="match status" value="1"/>
</dbReference>
<dbReference type="InterPro" id="IPR016032">
    <property type="entry name" value="Sig_transdc_resp-reg_C-effctor"/>
</dbReference>
<accession>W7YFE5</accession>
<evidence type="ECO:0000256" key="3">
    <source>
        <dbReference type="ARBA" id="ARBA00023125"/>
    </source>
</evidence>
<dbReference type="Proteomes" id="UP000019364">
    <property type="component" value="Unassembled WGS sequence"/>
</dbReference>
<dbReference type="eggNOG" id="COG2197">
    <property type="taxonomic scope" value="Bacteria"/>
</dbReference>
<feature type="domain" description="HTH luxR-type" evidence="6">
    <location>
        <begin position="145"/>
        <end position="210"/>
    </location>
</feature>
<dbReference type="GO" id="GO:0006355">
    <property type="term" value="P:regulation of DNA-templated transcription"/>
    <property type="evidence" value="ECO:0007669"/>
    <property type="project" value="InterPro"/>
</dbReference>
<dbReference type="AlphaFoldDB" id="W7YFE5"/>
<keyword evidence="4" id="KW-0804">Transcription</keyword>
<dbReference type="OrthoDB" id="118459at2"/>
<dbReference type="SUPFAM" id="SSF52172">
    <property type="entry name" value="CheY-like"/>
    <property type="match status" value="1"/>
</dbReference>
<dbReference type="GO" id="GO:0003677">
    <property type="term" value="F:DNA binding"/>
    <property type="evidence" value="ECO:0007669"/>
    <property type="project" value="UniProtKB-KW"/>
</dbReference>
<dbReference type="InterPro" id="IPR039420">
    <property type="entry name" value="WalR-like"/>
</dbReference>
<evidence type="ECO:0000256" key="1">
    <source>
        <dbReference type="ARBA" id="ARBA00022553"/>
    </source>
</evidence>
<evidence type="ECO:0000256" key="5">
    <source>
        <dbReference type="PROSITE-ProRule" id="PRU00169"/>
    </source>
</evidence>
<evidence type="ECO:0000313" key="8">
    <source>
        <dbReference type="EMBL" id="GAF06233.1"/>
    </source>
</evidence>
<dbReference type="RefSeq" id="WP_036645239.1">
    <property type="nucleotide sequence ID" value="NZ_BAVZ01000001.1"/>
</dbReference>
<sequence length="222" mass="24908">MTKVWRVVIMDSQPTSMLGTKLILEECDDLKVMGLASSWDEAMELVKLHTPELVLLDYSMPDGTAEILLEKLKQESSASHVIILTEYDGLKLLHPMIHLGASGILSKQASASQLMIMIDALREGLATLPLDWLTNGIWRVAVPAPTEGFLDLTETEIFIMERIVQGITYDKIALEITVSRRSIDNYLRKIYVKLGVSTRAQAIEKFALYSRQNNPLYLSNLS</sequence>
<dbReference type="PANTHER" id="PTHR43214">
    <property type="entry name" value="TWO-COMPONENT RESPONSE REGULATOR"/>
    <property type="match status" value="1"/>
</dbReference>
<dbReference type="PROSITE" id="PS50043">
    <property type="entry name" value="HTH_LUXR_2"/>
    <property type="match status" value="1"/>
</dbReference>
<evidence type="ECO:0000259" key="6">
    <source>
        <dbReference type="PROSITE" id="PS50043"/>
    </source>
</evidence>
<feature type="domain" description="Response regulatory" evidence="7">
    <location>
        <begin position="6"/>
        <end position="122"/>
    </location>
</feature>
<dbReference type="Pfam" id="PF00196">
    <property type="entry name" value="GerE"/>
    <property type="match status" value="1"/>
</dbReference>
<dbReference type="SMART" id="SM00421">
    <property type="entry name" value="HTH_LUXR"/>
    <property type="match status" value="1"/>
</dbReference>
<evidence type="ECO:0000313" key="9">
    <source>
        <dbReference type="Proteomes" id="UP000019364"/>
    </source>
</evidence>
<evidence type="ECO:0000256" key="4">
    <source>
        <dbReference type="ARBA" id="ARBA00023163"/>
    </source>
</evidence>
<dbReference type="SUPFAM" id="SSF46894">
    <property type="entry name" value="C-terminal effector domain of the bipartite response regulators"/>
    <property type="match status" value="1"/>
</dbReference>
<evidence type="ECO:0000259" key="7">
    <source>
        <dbReference type="PROSITE" id="PS50110"/>
    </source>
</evidence>
<gene>
    <name evidence="8" type="ORF">JCM16418_183</name>
</gene>
<dbReference type="Gene3D" id="3.40.50.2300">
    <property type="match status" value="1"/>
</dbReference>
<feature type="modified residue" description="4-aspartylphosphate" evidence="5">
    <location>
        <position position="57"/>
    </location>
</feature>
<organism evidence="8 9">
    <name type="scientific">Paenibacillus pini JCM 16418</name>
    <dbReference type="NCBI Taxonomy" id="1236976"/>
    <lineage>
        <taxon>Bacteria</taxon>
        <taxon>Bacillati</taxon>
        <taxon>Bacillota</taxon>
        <taxon>Bacilli</taxon>
        <taxon>Bacillales</taxon>
        <taxon>Paenibacillaceae</taxon>
        <taxon>Paenibacillus</taxon>
    </lineage>
</organism>
<dbReference type="InterPro" id="IPR001789">
    <property type="entry name" value="Sig_transdc_resp-reg_receiver"/>
</dbReference>
<dbReference type="SMART" id="SM00448">
    <property type="entry name" value="REC"/>
    <property type="match status" value="1"/>
</dbReference>
<dbReference type="PANTHER" id="PTHR43214:SF43">
    <property type="entry name" value="TWO-COMPONENT RESPONSE REGULATOR"/>
    <property type="match status" value="1"/>
</dbReference>
<reference evidence="8 9" key="1">
    <citation type="journal article" date="2014" name="Genome Announc.">
        <title>Draft Genome Sequence of Paenibacillus pini JCM 16418T, Isolated from the Rhizosphere of Pine Tree.</title>
        <authorList>
            <person name="Yuki M."/>
            <person name="Oshima K."/>
            <person name="Suda W."/>
            <person name="Oshida Y."/>
            <person name="Kitamura K."/>
            <person name="Iida Y."/>
            <person name="Hattori M."/>
            <person name="Ohkuma M."/>
        </authorList>
    </citation>
    <scope>NUCLEOTIDE SEQUENCE [LARGE SCALE GENOMIC DNA]</scope>
    <source>
        <strain evidence="8 9">JCM 16418</strain>
    </source>
</reference>
<dbReference type="InterPro" id="IPR058245">
    <property type="entry name" value="NreC/VraR/RcsB-like_REC"/>
</dbReference>
<dbReference type="STRING" id="1236976.JCM16418_183"/>
<dbReference type="InterPro" id="IPR000792">
    <property type="entry name" value="Tscrpt_reg_LuxR_C"/>
</dbReference>
<proteinExistence type="predicted"/>